<dbReference type="EMBL" id="BPLR01014287">
    <property type="protein sequence ID" value="GIY67844.1"/>
    <property type="molecule type" value="Genomic_DNA"/>
</dbReference>
<comment type="caution">
    <text evidence="1">The sequence shown here is derived from an EMBL/GenBank/DDBJ whole genome shotgun (WGS) entry which is preliminary data.</text>
</comment>
<protein>
    <submittedName>
        <fullName evidence="1">Uncharacterized protein</fullName>
    </submittedName>
</protein>
<keyword evidence="2" id="KW-1185">Reference proteome</keyword>
<gene>
    <name evidence="1" type="ORF">CEXT_662571</name>
</gene>
<evidence type="ECO:0000313" key="1">
    <source>
        <dbReference type="EMBL" id="GIY67844.1"/>
    </source>
</evidence>
<accession>A0AAV4VDA1</accession>
<proteinExistence type="predicted"/>
<dbReference type="AlphaFoldDB" id="A0AAV4VDA1"/>
<dbReference type="Proteomes" id="UP001054945">
    <property type="component" value="Unassembled WGS sequence"/>
</dbReference>
<evidence type="ECO:0000313" key="2">
    <source>
        <dbReference type="Proteomes" id="UP001054945"/>
    </source>
</evidence>
<reference evidence="1 2" key="1">
    <citation type="submission" date="2021-06" db="EMBL/GenBank/DDBJ databases">
        <title>Caerostris extrusa draft genome.</title>
        <authorList>
            <person name="Kono N."/>
            <person name="Arakawa K."/>
        </authorList>
    </citation>
    <scope>NUCLEOTIDE SEQUENCE [LARGE SCALE GENOMIC DNA]</scope>
</reference>
<sequence>MLKSESTNRRAVLGNEPSLNQEYVRREKQFPTRSSMLSPQKPFGAIEFQSRTVLSLTPPMMTLLVDSEWKGWEFLDPTNLGICWEAQRKCKNRKPSGEISRAVIDGYFFFTWSSATKAAEDFISEK</sequence>
<name>A0AAV4VDA1_CAEEX</name>
<organism evidence="1 2">
    <name type="scientific">Caerostris extrusa</name>
    <name type="common">Bark spider</name>
    <name type="synonym">Caerostris bankana</name>
    <dbReference type="NCBI Taxonomy" id="172846"/>
    <lineage>
        <taxon>Eukaryota</taxon>
        <taxon>Metazoa</taxon>
        <taxon>Ecdysozoa</taxon>
        <taxon>Arthropoda</taxon>
        <taxon>Chelicerata</taxon>
        <taxon>Arachnida</taxon>
        <taxon>Araneae</taxon>
        <taxon>Araneomorphae</taxon>
        <taxon>Entelegynae</taxon>
        <taxon>Araneoidea</taxon>
        <taxon>Araneidae</taxon>
        <taxon>Caerostris</taxon>
    </lineage>
</organism>